<proteinExistence type="predicted"/>
<dbReference type="eggNOG" id="COG2018">
    <property type="taxonomic scope" value="Bacteria"/>
</dbReference>
<dbReference type="EMBL" id="CP001931">
    <property type="protein sequence ID" value="ADC89773.1"/>
    <property type="molecule type" value="Genomic_DNA"/>
</dbReference>
<dbReference type="OrthoDB" id="13846at2"/>
<dbReference type="RefSeq" id="WP_012992179.1">
    <property type="nucleotide sequence ID" value="NC_013894.1"/>
</dbReference>
<keyword evidence="2" id="KW-1185">Reference proteome</keyword>
<accession>D3SLZ3</accession>
<evidence type="ECO:0000313" key="2">
    <source>
        <dbReference type="Proteomes" id="UP000002043"/>
    </source>
</evidence>
<sequence length="150" mass="17093">MDMISYTFLDEELERLSTMLENFVRNVGVELCVLCDEGGRLITYAPKLENLKPIAHRSAVISAAVNGAIEYLENFVDSGRSLYVSGKTKSVYMLKSEHSFILFVSFLNKTPLGSVKLFSERLMREIHPILESARNRQITNRTIRFEDIAI</sequence>
<gene>
    <name evidence="1" type="ordered locus">Thal_1141</name>
</gene>
<dbReference type="Proteomes" id="UP000002043">
    <property type="component" value="Chromosome"/>
</dbReference>
<dbReference type="KEGG" id="tal:Thal_1141"/>
<evidence type="ECO:0000313" key="1">
    <source>
        <dbReference type="EMBL" id="ADC89773.1"/>
    </source>
</evidence>
<name>D3SLZ3_THEAH</name>
<reference evidence="2" key="1">
    <citation type="journal article" date="2010" name="Stand. Genomic Sci.">
        <title>Complete genome sequence of Thermocrinis albus type strain (HI 11/12T).</title>
        <authorList>
            <person name="Wirth R."/>
            <person name="Sikorski J."/>
            <person name="Brambilla E."/>
            <person name="Misra M."/>
            <person name="Lapidus A."/>
            <person name="Copeland A."/>
            <person name="Nolan M."/>
            <person name="Lucas S."/>
            <person name="Chen F."/>
            <person name="Tice H."/>
            <person name="Cheng J.F."/>
            <person name="Han C."/>
            <person name="Detter J.C."/>
            <person name="Tapia R."/>
            <person name="Bruce D."/>
            <person name="Goodwin L."/>
            <person name="Pitluck S."/>
            <person name="Pati A."/>
            <person name="Anderson I."/>
            <person name="Ivanova N."/>
            <person name="Mavromatis K."/>
            <person name="Mikhailova N."/>
            <person name="Chen A."/>
            <person name="Palaniappan K."/>
            <person name="Bilek Y."/>
            <person name="Hader T."/>
            <person name="Land M."/>
            <person name="Hauser L."/>
            <person name="Chang Y.J."/>
            <person name="Jeffries C.D."/>
            <person name="Tindall B.J."/>
            <person name="Rohde M."/>
            <person name="Goker M."/>
            <person name="Bristow J."/>
            <person name="Eisen J.A."/>
            <person name="Markowitz V."/>
            <person name="Hugenholtz P."/>
            <person name="Kyrpides N.C."/>
            <person name="Klenk H.P."/>
        </authorList>
    </citation>
    <scope>NUCLEOTIDE SEQUENCE [LARGE SCALE GENOMIC DNA]</scope>
    <source>
        <strain evidence="2">DSM 14484 / JCM 11386 / HI 11/12</strain>
    </source>
</reference>
<protein>
    <recommendedName>
        <fullName evidence="3">Roadblock/LC7 family protein</fullName>
    </recommendedName>
</protein>
<dbReference type="AlphaFoldDB" id="D3SLZ3"/>
<dbReference type="HOGENOM" id="CLU_1739583_0_0_0"/>
<evidence type="ECO:0008006" key="3">
    <source>
        <dbReference type="Google" id="ProtNLM"/>
    </source>
</evidence>
<organism evidence="1 2">
    <name type="scientific">Thermocrinis albus (strain DSM 14484 / JCM 11386 / HI 11/12)</name>
    <dbReference type="NCBI Taxonomy" id="638303"/>
    <lineage>
        <taxon>Bacteria</taxon>
        <taxon>Pseudomonadati</taxon>
        <taxon>Aquificota</taxon>
        <taxon>Aquificia</taxon>
        <taxon>Aquificales</taxon>
        <taxon>Aquificaceae</taxon>
        <taxon>Thermocrinis</taxon>
    </lineage>
</organism>
<dbReference type="Gene3D" id="3.30.450.30">
    <property type="entry name" value="Dynein light chain 2a, cytoplasmic"/>
    <property type="match status" value="1"/>
</dbReference>
<dbReference type="STRING" id="638303.Thal_1141"/>
<dbReference type="SUPFAM" id="SSF103196">
    <property type="entry name" value="Roadblock/LC7 domain"/>
    <property type="match status" value="1"/>
</dbReference>